<dbReference type="AlphaFoldDB" id="A0A5E8BJJ6"/>
<dbReference type="InterPro" id="IPR019775">
    <property type="entry name" value="WD40_repeat_CS"/>
</dbReference>
<feature type="region of interest" description="Disordered" evidence="4">
    <location>
        <begin position="1"/>
        <end position="43"/>
    </location>
</feature>
<feature type="region of interest" description="Disordered" evidence="4">
    <location>
        <begin position="943"/>
        <end position="990"/>
    </location>
</feature>
<evidence type="ECO:0000256" key="3">
    <source>
        <dbReference type="PROSITE-ProRule" id="PRU00221"/>
    </source>
</evidence>
<dbReference type="InterPro" id="IPR059157">
    <property type="entry name" value="WDR36-Utp21_N"/>
</dbReference>
<evidence type="ECO:0000256" key="2">
    <source>
        <dbReference type="ARBA" id="ARBA00022737"/>
    </source>
</evidence>
<dbReference type="Pfam" id="PF25171">
    <property type="entry name" value="Beta-prop_WDR36-Utp21_1st"/>
    <property type="match status" value="1"/>
</dbReference>
<dbReference type="PROSITE" id="PS00678">
    <property type="entry name" value="WD_REPEATS_1"/>
    <property type="match status" value="1"/>
</dbReference>
<dbReference type="GO" id="GO:0032040">
    <property type="term" value="C:small-subunit processome"/>
    <property type="evidence" value="ECO:0007669"/>
    <property type="project" value="InterPro"/>
</dbReference>
<feature type="compositionally biased region" description="Polar residues" evidence="4">
    <location>
        <begin position="812"/>
        <end position="840"/>
    </location>
</feature>
<dbReference type="Proteomes" id="UP000398389">
    <property type="component" value="Unassembled WGS sequence"/>
</dbReference>
<keyword evidence="1 3" id="KW-0853">WD repeat</keyword>
<dbReference type="EMBL" id="CABVLU010000002">
    <property type="protein sequence ID" value="VVT51062.1"/>
    <property type="molecule type" value="Genomic_DNA"/>
</dbReference>
<feature type="region of interest" description="Disordered" evidence="4">
    <location>
        <begin position="717"/>
        <end position="750"/>
    </location>
</feature>
<evidence type="ECO:0000313" key="8">
    <source>
        <dbReference type="Proteomes" id="UP000398389"/>
    </source>
</evidence>
<dbReference type="Pfam" id="PF04192">
    <property type="entry name" value="Utp21"/>
    <property type="match status" value="1"/>
</dbReference>
<proteinExistence type="predicted"/>
<feature type="domain" description="WDR36/Utp21 C-terminal" evidence="5">
    <location>
        <begin position="752"/>
        <end position="954"/>
    </location>
</feature>
<dbReference type="GeneID" id="43581789"/>
<reference evidence="7 8" key="1">
    <citation type="submission" date="2019-09" db="EMBL/GenBank/DDBJ databases">
        <authorList>
            <person name="Brejova B."/>
        </authorList>
    </citation>
    <scope>NUCLEOTIDE SEQUENCE [LARGE SCALE GENOMIC DNA]</scope>
</reference>
<feature type="compositionally biased region" description="Acidic residues" evidence="4">
    <location>
        <begin position="978"/>
        <end position="990"/>
    </location>
</feature>
<evidence type="ECO:0000259" key="6">
    <source>
        <dbReference type="Pfam" id="PF25171"/>
    </source>
</evidence>
<dbReference type="PROSITE" id="PS50082">
    <property type="entry name" value="WD_REPEATS_2"/>
    <property type="match status" value="2"/>
</dbReference>
<dbReference type="PROSITE" id="PS50294">
    <property type="entry name" value="WD_REPEATS_REGION"/>
    <property type="match status" value="1"/>
</dbReference>
<feature type="region of interest" description="Disordered" evidence="4">
    <location>
        <begin position="805"/>
        <end position="840"/>
    </location>
</feature>
<gene>
    <name evidence="7" type="ORF">SAPINGB_P002971</name>
</gene>
<dbReference type="Pfam" id="PF25168">
    <property type="entry name" value="Beta-prop_WDR36-Utp21_2nd"/>
    <property type="match status" value="1"/>
</dbReference>
<dbReference type="Gene3D" id="2.130.10.10">
    <property type="entry name" value="YVTN repeat-like/Quinoprotein amine dehydrogenase"/>
    <property type="match status" value="2"/>
</dbReference>
<dbReference type="PANTHER" id="PTHR22840:SF12">
    <property type="entry name" value="WD REPEAT-CONTAINING PROTEIN 36"/>
    <property type="match status" value="1"/>
</dbReference>
<evidence type="ECO:0000259" key="5">
    <source>
        <dbReference type="Pfam" id="PF04192"/>
    </source>
</evidence>
<dbReference type="SMART" id="SM00320">
    <property type="entry name" value="WD40"/>
    <property type="match status" value="8"/>
</dbReference>
<feature type="compositionally biased region" description="Acidic residues" evidence="4">
    <location>
        <begin position="735"/>
        <end position="745"/>
    </location>
</feature>
<evidence type="ECO:0000256" key="4">
    <source>
        <dbReference type="SAM" id="MobiDB-lite"/>
    </source>
</evidence>
<sequence>MPTAAVAATASTADQPSQPKKTKISGEFTPSQPQQPKKPSRPSKIFAPFRSVGNVTDATPLAVTSLGQTFVVTTSVGNFFQIYDATSLHLLFVSSPRTPDPITALCSHFHYVFAAWGASIGIFKRGKLQATLSLDPSIATTDGPISSLVLFGEHLCAVTETAISVFKVNPKTPSEDPELYTIIHIPKSFGKIKQVIHPHTYLNKVAVIVDSAILLYNVRTGRLLFSSDPTPSPITVVEPSPVLDVVGVGTASGDIHIYHLKQGRVLFSLNAAARITSMSFRTDGTPILGVGTAAGDLLFYHLDSKKRIHILRGAHKEENGGVARIHFFNGQPIFITNGGDNKLAEYVFDPSVITGTETTGVAAISAPRLLRSRGGHSLPPSFISFTDEEAHFILSGSRDQSLWSFSLRKDAQSYEFSQKEKRTINGGPARGGILGSMQNKFPEITGLAYQKNKQGRWDNILTAHNGLSFAHTWDGKRGIVGPYHLPTTDGGIVKTVYISSCGNFGIVGSSLGGVGVYNMQSGILRKQYTGHTQSVTGTALDSLNTTLITSGLDGQVRFYDFHKKTNTGQTNIVHKLQLPAPVTSLLLHEGSDLLAVSLDNLSLVVIDIRTRRIVRELWGHNNRITSFDFSPDGRWIISASLDGTIRTWDLPTGGCIDVVKVDNVVTCLRMSPNGDWLATAHVRGVGVSLWTNRAQFRNISAKIITEEDEREHGIATIDMPNAAGEGGSNIIDGALESEPEDEEDSSQYTTVDQLSKDLITLSLLPRSKFNTLTHLDAIKKRNKSKAPPKKPENLPFFLGMTKEGKSEASRIGPSSASDKSTISGSVDATGASTKSSTNEGALSLRAGEKIEFESQFTRLLKDSANTAAFIAYLKSLSPAATDLELRALKTYAPLTEVVAFIRALTATLERHTDYELVQAWMTMLLRIHGDIILAHATKKTKKTKKSIKKQEESGEEDDDDDDDDEDDDGLLIKRNVNDDSDEEEDDDDNEWTVYLPELVSALSAWEEVQLSESNRLGELTQYCSGVIDFLKIA</sequence>
<keyword evidence="8" id="KW-1185">Reference proteome</keyword>
<feature type="repeat" description="WD" evidence="3">
    <location>
        <begin position="528"/>
        <end position="569"/>
    </location>
</feature>
<name>A0A5E8BJJ6_9ASCO</name>
<dbReference type="InterPro" id="IPR015943">
    <property type="entry name" value="WD40/YVTN_repeat-like_dom_sf"/>
</dbReference>
<dbReference type="SUPFAM" id="SSF50998">
    <property type="entry name" value="Quinoprotein alcohol dehydrogenase-like"/>
    <property type="match status" value="1"/>
</dbReference>
<dbReference type="GO" id="GO:0034388">
    <property type="term" value="C:Pwp2p-containing subcomplex of 90S preribosome"/>
    <property type="evidence" value="ECO:0007669"/>
    <property type="project" value="TreeGrafter"/>
</dbReference>
<evidence type="ECO:0000313" key="7">
    <source>
        <dbReference type="EMBL" id="VVT51062.1"/>
    </source>
</evidence>
<dbReference type="GO" id="GO:0006364">
    <property type="term" value="P:rRNA processing"/>
    <property type="evidence" value="ECO:0007669"/>
    <property type="project" value="InterPro"/>
</dbReference>
<protein>
    <submittedName>
        <fullName evidence="7">Uncharacterized protein</fullName>
    </submittedName>
</protein>
<dbReference type="InterPro" id="IPR007319">
    <property type="entry name" value="WDR36/Utp21_C"/>
</dbReference>
<dbReference type="InterPro" id="IPR011047">
    <property type="entry name" value="Quinoprotein_ADH-like_sf"/>
</dbReference>
<dbReference type="InterPro" id="IPR001680">
    <property type="entry name" value="WD40_rpt"/>
</dbReference>
<feature type="domain" description="WDR36/Utp21 N-terminal" evidence="6">
    <location>
        <begin position="72"/>
        <end position="349"/>
    </location>
</feature>
<dbReference type="PANTHER" id="PTHR22840">
    <property type="entry name" value="WD REPEAT-CONTAINING PROTEIN 36"/>
    <property type="match status" value="1"/>
</dbReference>
<accession>A0A5E8BJJ6</accession>
<dbReference type="RefSeq" id="XP_031853580.1">
    <property type="nucleotide sequence ID" value="XM_031997689.1"/>
</dbReference>
<keyword evidence="2" id="KW-0677">Repeat</keyword>
<evidence type="ECO:0000256" key="1">
    <source>
        <dbReference type="ARBA" id="ARBA00022574"/>
    </source>
</evidence>
<dbReference type="OrthoDB" id="10250769at2759"/>
<feature type="compositionally biased region" description="Acidic residues" evidence="4">
    <location>
        <begin position="953"/>
        <end position="969"/>
    </location>
</feature>
<feature type="compositionally biased region" description="Low complexity" evidence="4">
    <location>
        <begin position="1"/>
        <end position="13"/>
    </location>
</feature>
<feature type="repeat" description="WD" evidence="3">
    <location>
        <begin position="617"/>
        <end position="658"/>
    </location>
</feature>
<organism evidence="7 8">
    <name type="scientific">Magnusiomyces paraingens</name>
    <dbReference type="NCBI Taxonomy" id="2606893"/>
    <lineage>
        <taxon>Eukaryota</taxon>
        <taxon>Fungi</taxon>
        <taxon>Dikarya</taxon>
        <taxon>Ascomycota</taxon>
        <taxon>Saccharomycotina</taxon>
        <taxon>Dipodascomycetes</taxon>
        <taxon>Dipodascales</taxon>
        <taxon>Dipodascaceae</taxon>
        <taxon>Magnusiomyces</taxon>
    </lineage>
</organism>